<dbReference type="Proteomes" id="UP001596405">
    <property type="component" value="Unassembled WGS sequence"/>
</dbReference>
<gene>
    <name evidence="1" type="ORF">ACFQHR_11740</name>
</gene>
<dbReference type="EMBL" id="JBHSYQ010000005">
    <property type="protein sequence ID" value="MFC6998299.1"/>
    <property type="molecule type" value="Genomic_DNA"/>
</dbReference>
<dbReference type="Gene3D" id="2.180.10.10">
    <property type="entry name" value="RHS repeat-associated core"/>
    <property type="match status" value="1"/>
</dbReference>
<evidence type="ECO:0000313" key="2">
    <source>
        <dbReference type="Proteomes" id="UP001596405"/>
    </source>
</evidence>
<protein>
    <recommendedName>
        <fullName evidence="3">YD repeat-containing protein</fullName>
    </recommendedName>
</protein>
<keyword evidence="2" id="KW-1185">Reference proteome</keyword>
<accession>A0ABW2DKF0</accession>
<comment type="caution">
    <text evidence="1">The sequence shown here is derived from an EMBL/GenBank/DDBJ whole genome shotgun (WGS) entry which is preliminary data.</text>
</comment>
<proteinExistence type="predicted"/>
<organism evidence="1 2">
    <name type="scientific">Rufibacter roseus</name>
    <dbReference type="NCBI Taxonomy" id="1567108"/>
    <lineage>
        <taxon>Bacteria</taxon>
        <taxon>Pseudomonadati</taxon>
        <taxon>Bacteroidota</taxon>
        <taxon>Cytophagia</taxon>
        <taxon>Cytophagales</taxon>
        <taxon>Hymenobacteraceae</taxon>
        <taxon>Rufibacter</taxon>
    </lineage>
</organism>
<evidence type="ECO:0008006" key="3">
    <source>
        <dbReference type="Google" id="ProtNLM"/>
    </source>
</evidence>
<dbReference type="RefSeq" id="WP_066617910.1">
    <property type="nucleotide sequence ID" value="NZ_JBHSYQ010000005.1"/>
</dbReference>
<evidence type="ECO:0000313" key="1">
    <source>
        <dbReference type="EMBL" id="MFC6998299.1"/>
    </source>
</evidence>
<sequence length="360" mass="42240">MRFLFPLFVIFLISHHLQCQSLPSFPSHKIGNWNSSEPIVKGAVKVSYKYFKAENGSLSYRPFSSIEEHIFKAGKLQKITFRHPLGDSISGIYHFDRKGRIKRQERVNKNAWWPVIKYFYDERRRISKEVCYQASSKIDEQTLIYYNENYLPIKKEVLDENHQLKNFWIYEYNSRWDLTKEIFINTSNGGGMTLDGSITGGASKFTPWPNDTTVYQLGYDNLNRLIVKKKYSNSKLKETLSNIFFQDSVVSTLTEFSRLDDKPQTITVTTEVGSKKVIRRNLIDLDGKTISSWTKFTYESGKFKEFSSYSFGRIKRIASTAIQSFTYDHKGNWIKKQTFENNQITGIVEREIEYQKSFFR</sequence>
<name>A0ABW2DKF0_9BACT</name>
<reference evidence="2" key="1">
    <citation type="journal article" date="2019" name="Int. J. Syst. Evol. Microbiol.">
        <title>The Global Catalogue of Microorganisms (GCM) 10K type strain sequencing project: providing services to taxonomists for standard genome sequencing and annotation.</title>
        <authorList>
            <consortium name="The Broad Institute Genomics Platform"/>
            <consortium name="The Broad Institute Genome Sequencing Center for Infectious Disease"/>
            <person name="Wu L."/>
            <person name="Ma J."/>
        </authorList>
    </citation>
    <scope>NUCLEOTIDE SEQUENCE [LARGE SCALE GENOMIC DNA]</scope>
    <source>
        <strain evidence="2">CGMCC 4.7393</strain>
    </source>
</reference>